<dbReference type="RefSeq" id="WP_216878871.1">
    <property type="nucleotide sequence ID" value="NZ_JAERQM010000010.1"/>
</dbReference>
<reference evidence="2 3" key="1">
    <citation type="submission" date="2021-01" db="EMBL/GenBank/DDBJ databases">
        <title>Roseomonas sp. nov, a bacterium isolated from an oil production mixture in Yumen Oilfield.</title>
        <authorList>
            <person name="Wu D."/>
        </authorList>
    </citation>
    <scope>NUCLEOTIDE SEQUENCE [LARGE SCALE GENOMIC DNA]</scope>
    <source>
        <strain evidence="2 3">ROY-5-3</strain>
    </source>
</reference>
<organism evidence="2 3">
    <name type="scientific">Falsiroseomonas oleicola</name>
    <dbReference type="NCBI Taxonomy" id="2801474"/>
    <lineage>
        <taxon>Bacteria</taxon>
        <taxon>Pseudomonadati</taxon>
        <taxon>Pseudomonadota</taxon>
        <taxon>Alphaproteobacteria</taxon>
        <taxon>Acetobacterales</taxon>
        <taxon>Roseomonadaceae</taxon>
        <taxon>Falsiroseomonas</taxon>
    </lineage>
</organism>
<dbReference type="EMBL" id="JAERQM010000010">
    <property type="protein sequence ID" value="MBU8546845.1"/>
    <property type="molecule type" value="Genomic_DNA"/>
</dbReference>
<protein>
    <submittedName>
        <fullName evidence="2">DUF563 domain-containing protein</fullName>
    </submittedName>
</protein>
<gene>
    <name evidence="2" type="ORF">JJQ90_24210</name>
</gene>
<dbReference type="Proteomes" id="UP000689967">
    <property type="component" value="Unassembled WGS sequence"/>
</dbReference>
<dbReference type="InterPro" id="IPR049625">
    <property type="entry name" value="Glyco_transf_61_cat"/>
</dbReference>
<feature type="domain" description="Glycosyltransferase 61 catalytic" evidence="1">
    <location>
        <begin position="163"/>
        <end position="258"/>
    </location>
</feature>
<comment type="caution">
    <text evidence="2">The sequence shown here is derived from an EMBL/GenBank/DDBJ whole genome shotgun (WGS) entry which is preliminary data.</text>
</comment>
<proteinExistence type="predicted"/>
<name>A0ABS6HDM0_9PROT</name>
<evidence type="ECO:0000313" key="2">
    <source>
        <dbReference type="EMBL" id="MBU8546845.1"/>
    </source>
</evidence>
<sequence>MAGLRWVENALVAPCSGLQRDSQMRWQVDGGVFDAEGALVDSSRHLGDLAMNIQPAECRGEDLPVQPGRYLFGGWLQRHFGHQLTTLGRLWALRQLQNGIDGVVFLRLPDHTFRNPAGSPHKLPAVVDMLACFGIGGPRRPLLMVETPTRFAHLAMPDQILFAQPETTAEDNAEYLAMLRQMRESRRVRKGLVLPRLYVSRRRLPEQQGRDLFEDMLEENLIGEGYAILYPEQMTVSEQVAAYACARQIVFSESSAIHLGIGQVEADQRIAVIARRRPLAASLSREIAAAGLRQARVIQATRGAVMALQDGRVDAYASFTGLALTDMAQLRDELREAGLCRGTDWQLPTEAEIEGRVAEAIAARQALWPERVARYVTAQEMLPGSRPVAPAIQPTPQPSEA</sequence>
<keyword evidence="3" id="KW-1185">Reference proteome</keyword>
<dbReference type="Pfam" id="PF04577">
    <property type="entry name" value="Glyco_transf_61"/>
    <property type="match status" value="1"/>
</dbReference>
<accession>A0ABS6HDM0</accession>
<evidence type="ECO:0000259" key="1">
    <source>
        <dbReference type="Pfam" id="PF04577"/>
    </source>
</evidence>
<evidence type="ECO:0000313" key="3">
    <source>
        <dbReference type="Proteomes" id="UP000689967"/>
    </source>
</evidence>